<reference evidence="2" key="3">
    <citation type="submission" date="2025-09" db="UniProtKB">
        <authorList>
            <consortium name="Ensembl"/>
        </authorList>
    </citation>
    <scope>IDENTIFICATION</scope>
</reference>
<dbReference type="AlphaFoldDB" id="A0A8C8TIZ5"/>
<evidence type="ECO:0000256" key="1">
    <source>
        <dbReference type="SAM" id="Phobius"/>
    </source>
</evidence>
<reference evidence="2" key="2">
    <citation type="submission" date="2025-08" db="UniProtKB">
        <authorList>
            <consortium name="Ensembl"/>
        </authorList>
    </citation>
    <scope>IDENTIFICATION</scope>
</reference>
<protein>
    <submittedName>
        <fullName evidence="2">RIKEN cDNA 4933424G06 gene</fullName>
    </submittedName>
</protein>
<gene>
    <name evidence="2" type="primary">C21H2orf92</name>
</gene>
<keyword evidence="1" id="KW-0812">Transmembrane</keyword>
<evidence type="ECO:0000313" key="2">
    <source>
        <dbReference type="Ensembl" id="ENSPEMP00000010476.1"/>
    </source>
</evidence>
<dbReference type="OrthoDB" id="9838280at2759"/>
<keyword evidence="1" id="KW-1133">Transmembrane helix</keyword>
<sequence>MSDTVFFSFVLYLGSQWGGEPHSIPVTEGVKNNFSSSSKHLDEDLAKLFDDIMLQVFTSNLDDVSKEARTAGRLITWRNVNETHLHLNSFNNSEFASSSHTQEDHLAKIFDEILLQVFSNDPKYLSKEDARAADELVTWRDLVKEAHVAEKMNKESSLFNTDVNYQLTTAAKETLQRLVIRDAHSEGLPCRQLLSFLQKNITTASISVAAILLVTVFVVLLLVTYIKRKQPRYPPANMTYNIFIMNGKAWWQKSQEKHLKKFTGRQKTLRCNSCV</sequence>
<name>A0A8C8TIZ5_PERMB</name>
<dbReference type="RefSeq" id="XP_042122399.1">
    <property type="nucleotide sequence ID" value="XM_042266465.1"/>
</dbReference>
<reference evidence="2 3" key="1">
    <citation type="submission" date="2018-10" db="EMBL/GenBank/DDBJ databases">
        <title>Improved assembly of the deer mouse Peromyscus maniculatus genome.</title>
        <authorList>
            <person name="Lassance J.-M."/>
            <person name="Hoekstra H.E."/>
        </authorList>
    </citation>
    <scope>NUCLEOTIDE SEQUENCE [LARGE SCALE GENOMIC DNA]</scope>
</reference>
<keyword evidence="1" id="KW-0472">Membrane</keyword>
<organism evidence="2 3">
    <name type="scientific">Peromyscus maniculatus bairdii</name>
    <name type="common">Prairie deer mouse</name>
    <dbReference type="NCBI Taxonomy" id="230844"/>
    <lineage>
        <taxon>Eukaryota</taxon>
        <taxon>Metazoa</taxon>
        <taxon>Chordata</taxon>
        <taxon>Craniata</taxon>
        <taxon>Vertebrata</taxon>
        <taxon>Euteleostomi</taxon>
        <taxon>Mammalia</taxon>
        <taxon>Eutheria</taxon>
        <taxon>Euarchontoglires</taxon>
        <taxon>Glires</taxon>
        <taxon>Rodentia</taxon>
        <taxon>Myomorpha</taxon>
        <taxon>Muroidea</taxon>
        <taxon>Cricetidae</taxon>
        <taxon>Neotominae</taxon>
        <taxon>Peromyscus</taxon>
    </lineage>
</organism>
<evidence type="ECO:0000313" key="3">
    <source>
        <dbReference type="Proteomes" id="UP000694547"/>
    </source>
</evidence>
<dbReference type="CTD" id="121824837"/>
<proteinExistence type="predicted"/>
<feature type="transmembrane region" description="Helical" evidence="1">
    <location>
        <begin position="204"/>
        <end position="226"/>
    </location>
</feature>
<accession>A0A8C8TIZ5</accession>
<dbReference type="Proteomes" id="UP000694547">
    <property type="component" value="Chromosome 21"/>
</dbReference>
<keyword evidence="3" id="KW-1185">Reference proteome</keyword>
<dbReference type="Ensembl" id="ENSPEMT00000014651.2">
    <property type="protein sequence ID" value="ENSPEMP00000010476.1"/>
    <property type="gene ID" value="ENSPEMG00000011441.2"/>
</dbReference>
<dbReference type="RefSeq" id="XP_042122397.1">
    <property type="nucleotide sequence ID" value="XM_042266463.1"/>
</dbReference>
<dbReference type="GeneTree" id="ENSGT00850000133613"/>